<reference evidence="2 3" key="1">
    <citation type="submission" date="2013-05" db="EMBL/GenBank/DDBJ databases">
        <title>Genome assembly of Chondromyces apiculatus DSM 436.</title>
        <authorList>
            <person name="Sharma G."/>
            <person name="Khatri I."/>
            <person name="Kaur C."/>
            <person name="Mayilraj S."/>
            <person name="Subramanian S."/>
        </authorList>
    </citation>
    <scope>NUCLEOTIDE SEQUENCE [LARGE SCALE GENOMIC DNA]</scope>
    <source>
        <strain evidence="2 3">DSM 436</strain>
    </source>
</reference>
<feature type="region of interest" description="Disordered" evidence="1">
    <location>
        <begin position="229"/>
        <end position="250"/>
    </location>
</feature>
<evidence type="ECO:0000313" key="3">
    <source>
        <dbReference type="Proteomes" id="UP000019678"/>
    </source>
</evidence>
<dbReference type="STRING" id="1192034.CAP_3384"/>
<comment type="caution">
    <text evidence="2">The sequence shown here is derived from an EMBL/GenBank/DDBJ whole genome shotgun (WGS) entry which is preliminary data.</text>
</comment>
<gene>
    <name evidence="2" type="ORF">CAP_3384</name>
</gene>
<evidence type="ECO:0000256" key="1">
    <source>
        <dbReference type="SAM" id="MobiDB-lite"/>
    </source>
</evidence>
<dbReference type="Proteomes" id="UP000019678">
    <property type="component" value="Unassembled WGS sequence"/>
</dbReference>
<dbReference type="EMBL" id="ASRX01000025">
    <property type="protein sequence ID" value="EYF05244.1"/>
    <property type="molecule type" value="Genomic_DNA"/>
</dbReference>
<dbReference type="AlphaFoldDB" id="A0A017T7M5"/>
<feature type="compositionally biased region" description="Basic residues" evidence="1">
    <location>
        <begin position="240"/>
        <end position="250"/>
    </location>
</feature>
<dbReference type="eggNOG" id="COG2226">
    <property type="taxonomic scope" value="Bacteria"/>
</dbReference>
<keyword evidence="3" id="KW-1185">Reference proteome</keyword>
<protein>
    <recommendedName>
        <fullName evidence="4">SAM-dependent methyltransferase</fullName>
    </recommendedName>
</protein>
<evidence type="ECO:0008006" key="4">
    <source>
        <dbReference type="Google" id="ProtNLM"/>
    </source>
</evidence>
<sequence length="250" mass="27711">MLRTAASSDPTMPCTAASSPIGDIIISARPADDYLAQFALTEPDLLRGPVLDCPGGASDFGVHVRALGGRAVSVDPAYGVPPEHVDQRLRADFHRVTAWTATRPDRFPPGPDGRWQRLPRWQSAAQTFLDDYRRDRDEATGHYLPALLPTLPFPDRAFALATSGFLLFTYPDHFDLAFHLRALRELLRVADEVRVHPLNDSARTPYPRLDALCDTLRADGVHVDTLAVESPTDRHDTHSLRLRRPAPRAA</sequence>
<proteinExistence type="predicted"/>
<name>A0A017T7M5_9BACT</name>
<evidence type="ECO:0000313" key="2">
    <source>
        <dbReference type="EMBL" id="EYF05244.1"/>
    </source>
</evidence>
<organism evidence="2 3">
    <name type="scientific">Chondromyces apiculatus DSM 436</name>
    <dbReference type="NCBI Taxonomy" id="1192034"/>
    <lineage>
        <taxon>Bacteria</taxon>
        <taxon>Pseudomonadati</taxon>
        <taxon>Myxococcota</taxon>
        <taxon>Polyangia</taxon>
        <taxon>Polyangiales</taxon>
        <taxon>Polyangiaceae</taxon>
        <taxon>Chondromyces</taxon>
    </lineage>
</organism>
<accession>A0A017T7M5</accession>